<feature type="region of interest" description="Disordered" evidence="1">
    <location>
        <begin position="197"/>
        <end position="217"/>
    </location>
</feature>
<evidence type="ECO:0000313" key="3">
    <source>
        <dbReference type="Proteomes" id="UP001152799"/>
    </source>
</evidence>
<proteinExistence type="predicted"/>
<gene>
    <name evidence="2" type="ORF">CEUTPL_LOCUS2152</name>
</gene>
<organism evidence="2 3">
    <name type="scientific">Ceutorhynchus assimilis</name>
    <name type="common">cabbage seed weevil</name>
    <dbReference type="NCBI Taxonomy" id="467358"/>
    <lineage>
        <taxon>Eukaryota</taxon>
        <taxon>Metazoa</taxon>
        <taxon>Ecdysozoa</taxon>
        <taxon>Arthropoda</taxon>
        <taxon>Hexapoda</taxon>
        <taxon>Insecta</taxon>
        <taxon>Pterygota</taxon>
        <taxon>Neoptera</taxon>
        <taxon>Endopterygota</taxon>
        <taxon>Coleoptera</taxon>
        <taxon>Polyphaga</taxon>
        <taxon>Cucujiformia</taxon>
        <taxon>Curculionidae</taxon>
        <taxon>Ceutorhynchinae</taxon>
        <taxon>Ceutorhynchus</taxon>
    </lineage>
</organism>
<dbReference type="PANTHER" id="PTHR47018">
    <property type="entry name" value="CXC DOMAIN-CONTAINING PROTEIN-RELATED"/>
    <property type="match status" value="1"/>
</dbReference>
<protein>
    <submittedName>
        <fullName evidence="2">Uncharacterized protein</fullName>
    </submittedName>
</protein>
<name>A0A9N9MGQ2_9CUCU</name>
<keyword evidence="3" id="KW-1185">Reference proteome</keyword>
<dbReference type="EMBL" id="OU892286">
    <property type="protein sequence ID" value="CAG9761449.1"/>
    <property type="molecule type" value="Genomic_DNA"/>
</dbReference>
<evidence type="ECO:0000313" key="2">
    <source>
        <dbReference type="EMBL" id="CAG9761449.1"/>
    </source>
</evidence>
<accession>A0A9N9MGQ2</accession>
<dbReference type="PANTHER" id="PTHR47018:SF3">
    <property type="entry name" value="MYCBP-ASSOCIATED PROTEIN"/>
    <property type="match status" value="1"/>
</dbReference>
<dbReference type="OrthoDB" id="5984884at2759"/>
<evidence type="ECO:0000256" key="1">
    <source>
        <dbReference type="SAM" id="MobiDB-lite"/>
    </source>
</evidence>
<dbReference type="Proteomes" id="UP001152799">
    <property type="component" value="Chromosome 10"/>
</dbReference>
<reference evidence="2" key="1">
    <citation type="submission" date="2022-01" db="EMBL/GenBank/DDBJ databases">
        <authorList>
            <person name="King R."/>
        </authorList>
    </citation>
    <scope>NUCLEOTIDE SEQUENCE</scope>
</reference>
<sequence length="217" mass="24669">MESLESEDPKIWERFMDGNWVVNRSSVPFCDLCADETLEQQNRKLKIHGGLVGITLNENARNRLFLANSELSRIACETEKMIGFESTERKQRVYANNIPFWDPLKKNLIKTCKTAVKKVKITLKEKTVAIKTDLSLISRLMIASRSRPEIDLRYNLSNYEFSALPKSLFAVDGSMHHCLAKHKLTDALESMQVLPAEGNDNAHTSTDAILENSKDLQ</sequence>
<dbReference type="AlphaFoldDB" id="A0A9N9MGQ2"/>